<keyword evidence="2" id="KW-1133">Transmembrane helix</keyword>
<gene>
    <name evidence="3" type="ORF">J2Z20_001257</name>
</gene>
<name>A0ABS4H1Q4_9BACL</name>
<evidence type="ECO:0000256" key="1">
    <source>
        <dbReference type="SAM" id="Coils"/>
    </source>
</evidence>
<keyword evidence="2" id="KW-0472">Membrane</keyword>
<evidence type="ECO:0000313" key="3">
    <source>
        <dbReference type="EMBL" id="MBP1936396.1"/>
    </source>
</evidence>
<dbReference type="RefSeq" id="WP_245251882.1">
    <property type="nucleotide sequence ID" value="NZ_CBCRVE010000002.1"/>
</dbReference>
<keyword evidence="1" id="KW-0175">Coiled coil</keyword>
<dbReference type="Proteomes" id="UP001519273">
    <property type="component" value="Unassembled WGS sequence"/>
</dbReference>
<feature type="coiled-coil region" evidence="1">
    <location>
        <begin position="38"/>
        <end position="108"/>
    </location>
</feature>
<keyword evidence="4" id="KW-1185">Reference proteome</keyword>
<sequence>MSFNAPWFYIVVLGAIAIVYAMKLPKKNLDTFDSADIVKEVETTLEHYMSEIEQENEQLVNLIGQMKQETTAKQLSLQDQVTELRQRVVTLEQQTAQAESRNRMLEAAMVQTASSMEQTETVAVQAESPSLEIATTEDTAAEKHDTIKSRYPELFDLYEQGKSVDLIAKTTGLPRGEVQLILQLAKQEVSL</sequence>
<keyword evidence="2" id="KW-0812">Transmembrane</keyword>
<feature type="transmembrane region" description="Helical" evidence="2">
    <location>
        <begin position="6"/>
        <end position="22"/>
    </location>
</feature>
<comment type="caution">
    <text evidence="3">The sequence shown here is derived from an EMBL/GenBank/DDBJ whole genome shotgun (WGS) entry which is preliminary data.</text>
</comment>
<proteinExistence type="predicted"/>
<evidence type="ECO:0000313" key="4">
    <source>
        <dbReference type="Proteomes" id="UP001519273"/>
    </source>
</evidence>
<reference evidence="3 4" key="1">
    <citation type="submission" date="2021-03" db="EMBL/GenBank/DDBJ databases">
        <title>Genomic Encyclopedia of Type Strains, Phase IV (KMG-IV): sequencing the most valuable type-strain genomes for metagenomic binning, comparative biology and taxonomic classification.</title>
        <authorList>
            <person name="Goeker M."/>
        </authorList>
    </citation>
    <scope>NUCLEOTIDE SEQUENCE [LARGE SCALE GENOMIC DNA]</scope>
    <source>
        <strain evidence="3 4">DSM 23491</strain>
    </source>
</reference>
<dbReference type="EMBL" id="JAGGKP010000001">
    <property type="protein sequence ID" value="MBP1936396.1"/>
    <property type="molecule type" value="Genomic_DNA"/>
</dbReference>
<evidence type="ECO:0000256" key="2">
    <source>
        <dbReference type="SAM" id="Phobius"/>
    </source>
</evidence>
<organism evidence="3 4">
    <name type="scientific">Paenibacillus sediminis</name>
    <dbReference type="NCBI Taxonomy" id="664909"/>
    <lineage>
        <taxon>Bacteria</taxon>
        <taxon>Bacillati</taxon>
        <taxon>Bacillota</taxon>
        <taxon>Bacilli</taxon>
        <taxon>Bacillales</taxon>
        <taxon>Paenibacillaceae</taxon>
        <taxon>Paenibacillus</taxon>
    </lineage>
</organism>
<protein>
    <submittedName>
        <fullName evidence="3">Uncharacterized protein (DUF3084 family)</fullName>
    </submittedName>
</protein>
<accession>A0ABS4H1Q4</accession>